<keyword evidence="2" id="KW-1185">Reference proteome</keyword>
<proteinExistence type="predicted"/>
<protein>
    <recommendedName>
        <fullName evidence="3">Dicarboxylate transport domain-containing protein</fullName>
    </recommendedName>
</protein>
<reference evidence="1 2" key="1">
    <citation type="submission" date="2020-02" db="EMBL/GenBank/DDBJ databases">
        <title>Nitrogenibacter mangrovi gen. nov., sp. nov. isolated from mangrove sediment, a denitrifying betaproteobacterium.</title>
        <authorList>
            <person name="Liao H."/>
            <person name="Tian Y."/>
        </authorList>
    </citation>
    <scope>NUCLEOTIDE SEQUENCE [LARGE SCALE GENOMIC DNA]</scope>
    <source>
        <strain evidence="1 2">M9-3-2</strain>
    </source>
</reference>
<organism evidence="1 2">
    <name type="scientific">Nitrogeniibacter mangrovi</name>
    <dbReference type="NCBI Taxonomy" id="2016596"/>
    <lineage>
        <taxon>Bacteria</taxon>
        <taxon>Pseudomonadati</taxon>
        <taxon>Pseudomonadota</taxon>
        <taxon>Betaproteobacteria</taxon>
        <taxon>Rhodocyclales</taxon>
        <taxon>Zoogloeaceae</taxon>
        <taxon>Nitrogeniibacter</taxon>
    </lineage>
</organism>
<dbReference type="EMBL" id="CP048836">
    <property type="protein sequence ID" value="QID17398.1"/>
    <property type="molecule type" value="Genomic_DNA"/>
</dbReference>
<sequence length="639" mass="68483">MATANLACAGLQLTVADIRGAGVAVRGIHLVLPDEDSAPGALDIQTLQLGARQWRRLHIRCGSLSLAQGHIRCDDGRLGGPDGLRGARIAFDVDAASASGSLKLQLADGGLVSATRTAGGEMRSSLQRVSLGSLLDLARIDRHGHQVAGRVDGAVRFDGQAWSADLQLAEATFSDADGLHAGEQLAARLQGRYAPQTRGGARWQARLQWQQGEVFWNPVLASAGWSLEARGRIDDDRLEVAAARLQGPGLDDGRFAGAIDLATGRPLDATARFDGLDLAQLGPQLLLPVIAPAHQDRWRLAGQLSGRVRWTQGRPEAGRLDLHDVGFSYLGQRFRVGPLNGTLPWRREAATQWQLDVGGLHWQKLDFAPFALMADLDGTRLRLLPVRLPVLDGAIIVEALSLEMADGQWQGSGHLYSEPISLDRLTEALEWPRMAGTLSLAVPGIQVSPERIGLDGTLVVSVFDGYVQATGLEVTDPFGLLPRLKADISAEHLDLAQLTQTFSFGAVSGFIDANVDALSMARWRPVRFDARVHSSPGHYAKRISQRAVENITALGGAVPWRPSSAACCVSSTISATARSAFPASCAAMCARWPAWMAPGGTMPRSCWCGVVASRAECHRLQSTRRLGGAGGSPDQRHRR</sequence>
<accession>A0A6C1B3H5</accession>
<dbReference type="Proteomes" id="UP000501991">
    <property type="component" value="Chromosome"/>
</dbReference>
<evidence type="ECO:0000313" key="1">
    <source>
        <dbReference type="EMBL" id="QID17398.1"/>
    </source>
</evidence>
<dbReference type="AlphaFoldDB" id="A0A6C1B3H5"/>
<gene>
    <name evidence="1" type="ORF">G3580_06890</name>
</gene>
<evidence type="ECO:0008006" key="3">
    <source>
        <dbReference type="Google" id="ProtNLM"/>
    </source>
</evidence>
<dbReference type="KEGG" id="azq:G3580_06890"/>
<dbReference type="RefSeq" id="WP_173764562.1">
    <property type="nucleotide sequence ID" value="NZ_CP048836.1"/>
</dbReference>
<name>A0A6C1B3H5_9RHOO</name>
<evidence type="ECO:0000313" key="2">
    <source>
        <dbReference type="Proteomes" id="UP000501991"/>
    </source>
</evidence>